<dbReference type="AlphaFoldDB" id="A0AAN7JMK3"/>
<accession>A0AAN7JMK3</accession>
<dbReference type="Proteomes" id="UP001345219">
    <property type="component" value="Chromosome 21"/>
</dbReference>
<reference evidence="2 3" key="1">
    <citation type="journal article" date="2023" name="Hortic Res">
        <title>Pangenome of water caltrop reveals structural variations and asymmetric subgenome divergence after allopolyploidization.</title>
        <authorList>
            <person name="Zhang X."/>
            <person name="Chen Y."/>
            <person name="Wang L."/>
            <person name="Yuan Y."/>
            <person name="Fang M."/>
            <person name="Shi L."/>
            <person name="Lu R."/>
            <person name="Comes H.P."/>
            <person name="Ma Y."/>
            <person name="Chen Y."/>
            <person name="Huang G."/>
            <person name="Zhou Y."/>
            <person name="Zheng Z."/>
            <person name="Qiu Y."/>
        </authorList>
    </citation>
    <scope>NUCLEOTIDE SEQUENCE [LARGE SCALE GENOMIC DNA]</scope>
    <source>
        <tissue evidence="2">Roots</tissue>
    </source>
</reference>
<evidence type="ECO:0000313" key="2">
    <source>
        <dbReference type="EMBL" id="KAK4750066.1"/>
    </source>
</evidence>
<feature type="compositionally biased region" description="Basic and acidic residues" evidence="1">
    <location>
        <begin position="200"/>
        <end position="211"/>
    </location>
</feature>
<organism evidence="2 3">
    <name type="scientific">Trapa incisa</name>
    <dbReference type="NCBI Taxonomy" id="236973"/>
    <lineage>
        <taxon>Eukaryota</taxon>
        <taxon>Viridiplantae</taxon>
        <taxon>Streptophyta</taxon>
        <taxon>Embryophyta</taxon>
        <taxon>Tracheophyta</taxon>
        <taxon>Spermatophyta</taxon>
        <taxon>Magnoliopsida</taxon>
        <taxon>eudicotyledons</taxon>
        <taxon>Gunneridae</taxon>
        <taxon>Pentapetalae</taxon>
        <taxon>rosids</taxon>
        <taxon>malvids</taxon>
        <taxon>Myrtales</taxon>
        <taxon>Lythraceae</taxon>
        <taxon>Trapa</taxon>
    </lineage>
</organism>
<comment type="caution">
    <text evidence="2">The sequence shown here is derived from an EMBL/GenBank/DDBJ whole genome shotgun (WGS) entry which is preliminary data.</text>
</comment>
<keyword evidence="3" id="KW-1185">Reference proteome</keyword>
<feature type="compositionally biased region" description="Low complexity" evidence="1">
    <location>
        <begin position="245"/>
        <end position="259"/>
    </location>
</feature>
<feature type="region of interest" description="Disordered" evidence="1">
    <location>
        <begin position="194"/>
        <end position="289"/>
    </location>
</feature>
<gene>
    <name evidence="2" type="ORF">SAY87_027515</name>
</gene>
<name>A0AAN7JMK3_9MYRT</name>
<evidence type="ECO:0000256" key="1">
    <source>
        <dbReference type="SAM" id="MobiDB-lite"/>
    </source>
</evidence>
<dbReference type="EMBL" id="JAXIOK010000018">
    <property type="protein sequence ID" value="KAK4750066.1"/>
    <property type="molecule type" value="Genomic_DNA"/>
</dbReference>
<protein>
    <submittedName>
        <fullName evidence="2">Uncharacterized protein</fullName>
    </submittedName>
</protein>
<proteinExistence type="predicted"/>
<sequence length="316" mass="34983">MCFGGTPALSPPIAALALLADHLVPSDHILCSHGGPLTPSTERLSQLKWRVGEDSSRLRTASFPARRIIGDGDYPSVFAAGLRVDLVEPTAMAKYRVDNIAEYRQQARGPPPKRRTDFSFFLCSSSSQDAPDACMGTSSDARDGLCNVATSRLNKLEDLEEGPRRCTLVTCSSQHEARTHLSNGDLEEIDSVHTSMHTDPFPDRDAARTQEDDNPGTLEPQVLDDKDETDPHRLLFESPDTKTFSNQQQQSLGGLTLSNPTELEDESSERGRGKRKRKPKVHFDEELDPPLKSVKKVRRLRIMRHLGLMAPLGSPY</sequence>
<evidence type="ECO:0000313" key="3">
    <source>
        <dbReference type="Proteomes" id="UP001345219"/>
    </source>
</evidence>